<dbReference type="PANTHER" id="PTHR44936">
    <property type="entry name" value="SENSOR PROTEIN CREC"/>
    <property type="match status" value="1"/>
</dbReference>
<feature type="domain" description="HAMP" evidence="24">
    <location>
        <begin position="74"/>
        <end position="126"/>
    </location>
</feature>
<evidence type="ECO:0000256" key="8">
    <source>
        <dbReference type="ARBA" id="ARBA00022679"/>
    </source>
</evidence>
<sequence length="344" mass="38403">MKKSEHRPRWMAKLSLRWAILAYLMSFALVLVVWIGLLQGGRMPLLLRDPWATYICVAIITILGALGLGLIVSRQIIRPILRLCAQAKSLASGERRTVFQERSYREVAELSDSLNMARQELEAAEELRREMLVTVSHDLRTPLSMIAGYAEAMRDLPGENTPENIQVILDEAGRLSSVVNDVLDRARRESFLGALSLERFDYGAVLRWGLSRYQALSAGRWHVRCEGPRHVTVRADRVKVSRVLYNLLNNAVDHGGADGEVVVRTSIRGAVVRTEVIDRGPGIDTGDPAGIWREHLRCEEGEGHYGLGLAIVRRIMEMHGMDYGADNVPGGGAVFWFELPAAEK</sequence>
<name>A0A8J6JCE7_9FIRM</name>
<keyword evidence="11" id="KW-0378">Hydrolase</keyword>
<evidence type="ECO:0000256" key="6">
    <source>
        <dbReference type="ARBA" id="ARBA00022475"/>
    </source>
</evidence>
<organism evidence="25 26">
    <name type="scientific">Lawsonibacter faecis</name>
    <dbReference type="NCBI Taxonomy" id="2763052"/>
    <lineage>
        <taxon>Bacteria</taxon>
        <taxon>Bacillati</taxon>
        <taxon>Bacillota</taxon>
        <taxon>Clostridia</taxon>
        <taxon>Eubacteriales</taxon>
        <taxon>Oscillospiraceae</taxon>
        <taxon>Lawsonibacter</taxon>
    </lineage>
</organism>
<dbReference type="AlphaFoldDB" id="A0A8J6JCE7"/>
<evidence type="ECO:0000256" key="21">
    <source>
        <dbReference type="SAM" id="Coils"/>
    </source>
</evidence>
<evidence type="ECO:0000256" key="7">
    <source>
        <dbReference type="ARBA" id="ARBA00022553"/>
    </source>
</evidence>
<evidence type="ECO:0000256" key="14">
    <source>
        <dbReference type="ARBA" id="ARBA00022912"/>
    </source>
</evidence>
<dbReference type="InterPro" id="IPR003594">
    <property type="entry name" value="HATPase_dom"/>
</dbReference>
<keyword evidence="26" id="KW-1185">Reference proteome</keyword>
<dbReference type="EMBL" id="JACOPQ010000005">
    <property type="protein sequence ID" value="MBC5736906.1"/>
    <property type="molecule type" value="Genomic_DNA"/>
</dbReference>
<comment type="cofactor">
    <cofactor evidence="2">
        <name>Mn(2+)</name>
        <dbReference type="ChEBI" id="CHEBI:29035"/>
    </cofactor>
</comment>
<dbReference type="Gene3D" id="6.10.340.10">
    <property type="match status" value="1"/>
</dbReference>
<evidence type="ECO:0000256" key="15">
    <source>
        <dbReference type="ARBA" id="ARBA00023012"/>
    </source>
</evidence>
<dbReference type="InterPro" id="IPR003660">
    <property type="entry name" value="HAMP_dom"/>
</dbReference>
<dbReference type="InterPro" id="IPR036890">
    <property type="entry name" value="HATPase_C_sf"/>
</dbReference>
<keyword evidence="22" id="KW-1133">Transmembrane helix</keyword>
<dbReference type="PANTHER" id="PTHR44936:SF9">
    <property type="entry name" value="SENSOR PROTEIN CREC"/>
    <property type="match status" value="1"/>
</dbReference>
<reference evidence="25" key="1">
    <citation type="submission" date="2020-08" db="EMBL/GenBank/DDBJ databases">
        <title>Genome public.</title>
        <authorList>
            <person name="Liu C."/>
            <person name="Sun Q."/>
        </authorList>
    </citation>
    <scope>NUCLEOTIDE SEQUENCE</scope>
    <source>
        <strain evidence="25">NSJ-52</strain>
    </source>
</reference>
<keyword evidence="7" id="KW-0597">Phosphoprotein</keyword>
<dbReference type="SUPFAM" id="SSF158472">
    <property type="entry name" value="HAMP domain-like"/>
    <property type="match status" value="1"/>
</dbReference>
<comment type="subcellular location">
    <subcellularLocation>
        <location evidence="4">Cell membrane</location>
        <topology evidence="4">Multi-pass membrane protein</topology>
    </subcellularLocation>
</comment>
<evidence type="ECO:0000256" key="4">
    <source>
        <dbReference type="ARBA" id="ARBA00004651"/>
    </source>
</evidence>
<dbReference type="RefSeq" id="WP_173023520.1">
    <property type="nucleotide sequence ID" value="NZ_JACOPQ010000005.1"/>
</dbReference>
<evidence type="ECO:0000256" key="18">
    <source>
        <dbReference type="ARBA" id="ARBA00023211"/>
    </source>
</evidence>
<dbReference type="GO" id="GO:0000155">
    <property type="term" value="F:phosphorelay sensor kinase activity"/>
    <property type="evidence" value="ECO:0007669"/>
    <property type="project" value="InterPro"/>
</dbReference>
<evidence type="ECO:0000256" key="12">
    <source>
        <dbReference type="ARBA" id="ARBA00022840"/>
    </source>
</evidence>
<keyword evidence="21" id="KW-0175">Coiled coil</keyword>
<evidence type="ECO:0000256" key="9">
    <source>
        <dbReference type="ARBA" id="ARBA00022741"/>
    </source>
</evidence>
<keyword evidence="8" id="KW-0808">Transferase</keyword>
<keyword evidence="15" id="KW-0902">Two-component regulatory system</keyword>
<dbReference type="EC" id="2.7.13.3" evidence="5"/>
<dbReference type="PROSITE" id="PS50885">
    <property type="entry name" value="HAMP"/>
    <property type="match status" value="1"/>
</dbReference>
<dbReference type="PRINTS" id="PR00344">
    <property type="entry name" value="BCTRLSENSOR"/>
</dbReference>
<evidence type="ECO:0000313" key="26">
    <source>
        <dbReference type="Proteomes" id="UP000607645"/>
    </source>
</evidence>
<dbReference type="InterPro" id="IPR003661">
    <property type="entry name" value="HisK_dim/P_dom"/>
</dbReference>
<evidence type="ECO:0000256" key="20">
    <source>
        <dbReference type="ARBA" id="ARBA00041776"/>
    </source>
</evidence>
<keyword evidence="22" id="KW-0472">Membrane</keyword>
<evidence type="ECO:0000256" key="17">
    <source>
        <dbReference type="ARBA" id="ARBA00023026"/>
    </source>
</evidence>
<keyword evidence="12" id="KW-0067">ATP-binding</keyword>
<keyword evidence="17" id="KW-0843">Virulence</keyword>
<proteinExistence type="predicted"/>
<evidence type="ECO:0000256" key="3">
    <source>
        <dbReference type="ARBA" id="ARBA00001946"/>
    </source>
</evidence>
<accession>A0A8J6JCE7</accession>
<evidence type="ECO:0000256" key="5">
    <source>
        <dbReference type="ARBA" id="ARBA00012438"/>
    </source>
</evidence>
<evidence type="ECO:0000256" key="10">
    <source>
        <dbReference type="ARBA" id="ARBA00022777"/>
    </source>
</evidence>
<feature type="domain" description="Histidine kinase" evidence="23">
    <location>
        <begin position="134"/>
        <end position="343"/>
    </location>
</feature>
<dbReference type="SUPFAM" id="SSF55874">
    <property type="entry name" value="ATPase domain of HSP90 chaperone/DNA topoisomerase II/histidine kinase"/>
    <property type="match status" value="1"/>
</dbReference>
<dbReference type="Proteomes" id="UP000607645">
    <property type="component" value="Unassembled WGS sequence"/>
</dbReference>
<dbReference type="Gene3D" id="1.10.287.130">
    <property type="match status" value="1"/>
</dbReference>
<evidence type="ECO:0000256" key="1">
    <source>
        <dbReference type="ARBA" id="ARBA00000085"/>
    </source>
</evidence>
<evidence type="ECO:0000256" key="11">
    <source>
        <dbReference type="ARBA" id="ARBA00022801"/>
    </source>
</evidence>
<keyword evidence="22" id="KW-0812">Transmembrane</keyword>
<keyword evidence="13" id="KW-0460">Magnesium</keyword>
<evidence type="ECO:0000259" key="24">
    <source>
        <dbReference type="PROSITE" id="PS50885"/>
    </source>
</evidence>
<dbReference type="GO" id="GO:0004721">
    <property type="term" value="F:phosphoprotein phosphatase activity"/>
    <property type="evidence" value="ECO:0007669"/>
    <property type="project" value="UniProtKB-KW"/>
</dbReference>
<keyword evidence="10 25" id="KW-0418">Kinase</keyword>
<dbReference type="InterPro" id="IPR036097">
    <property type="entry name" value="HisK_dim/P_sf"/>
</dbReference>
<dbReference type="SUPFAM" id="SSF47384">
    <property type="entry name" value="Homodimeric domain of signal transducing histidine kinase"/>
    <property type="match status" value="1"/>
</dbReference>
<keyword evidence="6" id="KW-1003">Cell membrane</keyword>
<evidence type="ECO:0000256" key="2">
    <source>
        <dbReference type="ARBA" id="ARBA00001936"/>
    </source>
</evidence>
<comment type="catalytic activity">
    <reaction evidence="1">
        <text>ATP + protein L-histidine = ADP + protein N-phospho-L-histidine.</text>
        <dbReference type="EC" id="2.7.13.3"/>
    </reaction>
</comment>
<dbReference type="CDD" id="cd00082">
    <property type="entry name" value="HisKA"/>
    <property type="match status" value="1"/>
</dbReference>
<comment type="caution">
    <text evidence="25">The sequence shown here is derived from an EMBL/GenBank/DDBJ whole genome shotgun (WGS) entry which is preliminary data.</text>
</comment>
<protein>
    <recommendedName>
        <fullName evidence="19">Signal transduction histidine-protein kinase/phosphatase MprB</fullName>
        <ecNumber evidence="5">2.7.13.3</ecNumber>
    </recommendedName>
    <alternativeName>
        <fullName evidence="20">Mycobacterial persistence regulator B</fullName>
    </alternativeName>
</protein>
<gene>
    <name evidence="25" type="ORF">H8S62_07750</name>
</gene>
<evidence type="ECO:0000256" key="13">
    <source>
        <dbReference type="ARBA" id="ARBA00022842"/>
    </source>
</evidence>
<dbReference type="Pfam" id="PF02518">
    <property type="entry name" value="HATPase_c"/>
    <property type="match status" value="1"/>
</dbReference>
<dbReference type="InterPro" id="IPR050980">
    <property type="entry name" value="2C_sensor_his_kinase"/>
</dbReference>
<evidence type="ECO:0000259" key="23">
    <source>
        <dbReference type="PROSITE" id="PS50109"/>
    </source>
</evidence>
<dbReference type="InterPro" id="IPR005467">
    <property type="entry name" value="His_kinase_dom"/>
</dbReference>
<evidence type="ECO:0000256" key="16">
    <source>
        <dbReference type="ARBA" id="ARBA00023016"/>
    </source>
</evidence>
<dbReference type="Pfam" id="PF00512">
    <property type="entry name" value="HisKA"/>
    <property type="match status" value="1"/>
</dbReference>
<keyword evidence="14" id="KW-0904">Protein phosphatase</keyword>
<keyword evidence="18" id="KW-0464">Manganese</keyword>
<dbReference type="SMART" id="SM00387">
    <property type="entry name" value="HATPase_c"/>
    <property type="match status" value="1"/>
</dbReference>
<evidence type="ECO:0000256" key="19">
    <source>
        <dbReference type="ARBA" id="ARBA00040454"/>
    </source>
</evidence>
<dbReference type="SMART" id="SM00388">
    <property type="entry name" value="HisKA"/>
    <property type="match status" value="1"/>
</dbReference>
<evidence type="ECO:0000313" key="25">
    <source>
        <dbReference type="EMBL" id="MBC5736906.1"/>
    </source>
</evidence>
<dbReference type="PROSITE" id="PS50109">
    <property type="entry name" value="HIS_KIN"/>
    <property type="match status" value="1"/>
</dbReference>
<evidence type="ECO:0000256" key="22">
    <source>
        <dbReference type="SAM" id="Phobius"/>
    </source>
</evidence>
<feature type="transmembrane region" description="Helical" evidence="22">
    <location>
        <begin position="51"/>
        <end position="72"/>
    </location>
</feature>
<keyword evidence="16" id="KW-0346">Stress response</keyword>
<dbReference type="InterPro" id="IPR004358">
    <property type="entry name" value="Sig_transdc_His_kin-like_C"/>
</dbReference>
<keyword evidence="9" id="KW-0547">Nucleotide-binding</keyword>
<dbReference type="GO" id="GO:0005886">
    <property type="term" value="C:plasma membrane"/>
    <property type="evidence" value="ECO:0007669"/>
    <property type="project" value="UniProtKB-SubCell"/>
</dbReference>
<feature type="coiled-coil region" evidence="21">
    <location>
        <begin position="107"/>
        <end position="134"/>
    </location>
</feature>
<comment type="cofactor">
    <cofactor evidence="3">
        <name>Mg(2+)</name>
        <dbReference type="ChEBI" id="CHEBI:18420"/>
    </cofactor>
</comment>
<dbReference type="GO" id="GO:0005524">
    <property type="term" value="F:ATP binding"/>
    <property type="evidence" value="ECO:0007669"/>
    <property type="project" value="UniProtKB-KW"/>
</dbReference>
<feature type="transmembrane region" description="Helical" evidence="22">
    <location>
        <begin position="20"/>
        <end position="39"/>
    </location>
</feature>
<dbReference type="Gene3D" id="3.30.565.10">
    <property type="entry name" value="Histidine kinase-like ATPase, C-terminal domain"/>
    <property type="match status" value="1"/>
</dbReference>